<keyword evidence="4 5" id="KW-0732">Signal</keyword>
<evidence type="ECO:0000313" key="7">
    <source>
        <dbReference type="EMBL" id="MCV2370405.1"/>
    </source>
</evidence>
<comment type="caution">
    <text evidence="7">The sequence shown here is derived from an EMBL/GenBank/DDBJ whole genome shotgun (WGS) entry which is preliminary data.</text>
</comment>
<evidence type="ECO:0000256" key="2">
    <source>
        <dbReference type="ARBA" id="ARBA00005695"/>
    </source>
</evidence>
<feature type="chain" id="PRO_5045642364" evidence="5">
    <location>
        <begin position="24"/>
        <end position="519"/>
    </location>
</feature>
<dbReference type="Pfam" id="PF00496">
    <property type="entry name" value="SBP_bac_5"/>
    <property type="match status" value="1"/>
</dbReference>
<comment type="subcellular location">
    <subcellularLocation>
        <location evidence="1">Cell envelope</location>
    </subcellularLocation>
</comment>
<keyword evidence="8" id="KW-1185">Reference proteome</keyword>
<dbReference type="InterPro" id="IPR039424">
    <property type="entry name" value="SBP_5"/>
</dbReference>
<dbReference type="Gene3D" id="3.90.76.10">
    <property type="entry name" value="Dipeptide-binding Protein, Domain 1"/>
    <property type="match status" value="1"/>
</dbReference>
<proteinExistence type="inferred from homology"/>
<dbReference type="SUPFAM" id="SSF53850">
    <property type="entry name" value="Periplasmic binding protein-like II"/>
    <property type="match status" value="1"/>
</dbReference>
<evidence type="ECO:0000256" key="3">
    <source>
        <dbReference type="ARBA" id="ARBA00022448"/>
    </source>
</evidence>
<evidence type="ECO:0000256" key="1">
    <source>
        <dbReference type="ARBA" id="ARBA00004196"/>
    </source>
</evidence>
<dbReference type="PANTHER" id="PTHR30290:SF10">
    <property type="entry name" value="PERIPLASMIC OLIGOPEPTIDE-BINDING PROTEIN-RELATED"/>
    <property type="match status" value="1"/>
</dbReference>
<reference evidence="7 8" key="1">
    <citation type="submission" date="2021-11" db="EMBL/GenBank/DDBJ databases">
        <authorList>
            <person name="Liang Q."/>
            <person name="Mou H."/>
            <person name="Liu Z."/>
        </authorList>
    </citation>
    <scope>NUCLEOTIDE SEQUENCE [LARGE SCALE GENOMIC DNA]</scope>
    <source>
        <strain evidence="7 8">CHU3</strain>
    </source>
</reference>
<dbReference type="CDD" id="cd00995">
    <property type="entry name" value="PBP2_NikA_DppA_OppA_like"/>
    <property type="match status" value="1"/>
</dbReference>
<gene>
    <name evidence="7" type="ORF">LNV07_20180</name>
</gene>
<dbReference type="PIRSF" id="PIRSF002741">
    <property type="entry name" value="MppA"/>
    <property type="match status" value="1"/>
</dbReference>
<dbReference type="InterPro" id="IPR000914">
    <property type="entry name" value="SBP_5_dom"/>
</dbReference>
<sequence>MLGKRRNSLTIAAAIGLAAAASAGIAAESTFIGAFDVGPAGNAQKFNPLTASAGFSFYNKYFSTLTLYDVGLQKVAGDLAQSWHYSADGKTLTIKLRQGVKWHDGKPLSARDVKFTLEMVQNPDMASVFASRLGAVADIKAADDATVVLALSAPDATLPDAFTNIMILPEHLLGKLAAKDLRSADWWKSPVGTGPYKWNKYLPDQYVELTANASFYRGKPKLDKLINRYFKDGSSAAIALQAGEIQYSYLTLDQVRENEKNQAYKVVAGSSHVLNYIGVNKNDPRFKDVRIREAILLAIDRKAIVKSLYGGGATLGNCVLTMPKYVPADINHYETNVAQARTLLAQAGWDKLSKGEPIELLTYYNDQLSKDVVAALQFMLAQVGINLKPRFVDAPSFGPLVDAGKFSMVFAGSGNGPDPSALAPLLASAYAPPKGVNRMRVNSPEIDQLFQAGQRESDEGQRTEIYKNLCRVTNAQLPWIPLWVANRFGGFANNTQGVIWTPAPGGGRYQDLPETWSLR</sequence>
<evidence type="ECO:0000313" key="8">
    <source>
        <dbReference type="Proteomes" id="UP001209701"/>
    </source>
</evidence>
<keyword evidence="3" id="KW-0813">Transport</keyword>
<dbReference type="Gene3D" id="3.10.105.10">
    <property type="entry name" value="Dipeptide-binding Protein, Domain 3"/>
    <property type="match status" value="1"/>
</dbReference>
<comment type="similarity">
    <text evidence="2">Belongs to the bacterial solute-binding protein 5 family.</text>
</comment>
<feature type="signal peptide" evidence="5">
    <location>
        <begin position="1"/>
        <end position="23"/>
    </location>
</feature>
<evidence type="ECO:0000259" key="6">
    <source>
        <dbReference type="Pfam" id="PF00496"/>
    </source>
</evidence>
<evidence type="ECO:0000256" key="4">
    <source>
        <dbReference type="ARBA" id="ARBA00022729"/>
    </source>
</evidence>
<dbReference type="RefSeq" id="WP_263572991.1">
    <property type="nucleotide sequence ID" value="NZ_JAJIRN010000009.1"/>
</dbReference>
<dbReference type="InterPro" id="IPR030678">
    <property type="entry name" value="Peptide/Ni-bd"/>
</dbReference>
<evidence type="ECO:0000256" key="5">
    <source>
        <dbReference type="SAM" id="SignalP"/>
    </source>
</evidence>
<dbReference type="PANTHER" id="PTHR30290">
    <property type="entry name" value="PERIPLASMIC BINDING COMPONENT OF ABC TRANSPORTER"/>
    <property type="match status" value="1"/>
</dbReference>
<dbReference type="EMBL" id="JAJIRN010000009">
    <property type="protein sequence ID" value="MCV2370405.1"/>
    <property type="molecule type" value="Genomic_DNA"/>
</dbReference>
<feature type="domain" description="Solute-binding protein family 5" evidence="6">
    <location>
        <begin position="75"/>
        <end position="423"/>
    </location>
</feature>
<accession>A0ABT2YKG1</accession>
<name>A0ABT2YKG1_9BURK</name>
<organism evidence="7 8">
    <name type="scientific">Roseateles oligotrophus</name>
    <dbReference type="NCBI Taxonomy" id="1769250"/>
    <lineage>
        <taxon>Bacteria</taxon>
        <taxon>Pseudomonadati</taxon>
        <taxon>Pseudomonadota</taxon>
        <taxon>Betaproteobacteria</taxon>
        <taxon>Burkholderiales</taxon>
        <taxon>Sphaerotilaceae</taxon>
        <taxon>Roseateles</taxon>
    </lineage>
</organism>
<dbReference type="Proteomes" id="UP001209701">
    <property type="component" value="Unassembled WGS sequence"/>
</dbReference>
<dbReference type="Gene3D" id="3.40.190.10">
    <property type="entry name" value="Periplasmic binding protein-like II"/>
    <property type="match status" value="1"/>
</dbReference>
<protein>
    <submittedName>
        <fullName evidence="7">ABC transporter substrate-binding protein</fullName>
    </submittedName>
</protein>